<proteinExistence type="predicted"/>
<sequence>MLLSLVALARGFGRPFSRNYTLLAIFPQLAATANPQSSILAPNIPKTHCPNLRRATRVYHGRLDGWWTSERECGT</sequence>
<organism evidence="1 2">
    <name type="scientific">Apiosordaria backusii</name>
    <dbReference type="NCBI Taxonomy" id="314023"/>
    <lineage>
        <taxon>Eukaryota</taxon>
        <taxon>Fungi</taxon>
        <taxon>Dikarya</taxon>
        <taxon>Ascomycota</taxon>
        <taxon>Pezizomycotina</taxon>
        <taxon>Sordariomycetes</taxon>
        <taxon>Sordariomycetidae</taxon>
        <taxon>Sordariales</taxon>
        <taxon>Lasiosphaeriaceae</taxon>
        <taxon>Apiosordaria</taxon>
    </lineage>
</organism>
<dbReference type="EMBL" id="JAUKTV010000004">
    <property type="protein sequence ID" value="KAK0739530.1"/>
    <property type="molecule type" value="Genomic_DNA"/>
</dbReference>
<accession>A0AA40BSK3</accession>
<protein>
    <submittedName>
        <fullName evidence="1">Uncharacterized protein</fullName>
    </submittedName>
</protein>
<evidence type="ECO:0000313" key="2">
    <source>
        <dbReference type="Proteomes" id="UP001172159"/>
    </source>
</evidence>
<dbReference type="AlphaFoldDB" id="A0AA40BSK3"/>
<evidence type="ECO:0000313" key="1">
    <source>
        <dbReference type="EMBL" id="KAK0739530.1"/>
    </source>
</evidence>
<dbReference type="Proteomes" id="UP001172159">
    <property type="component" value="Unassembled WGS sequence"/>
</dbReference>
<keyword evidence="2" id="KW-1185">Reference proteome</keyword>
<reference evidence="1" key="1">
    <citation type="submission" date="2023-06" db="EMBL/GenBank/DDBJ databases">
        <title>Genome-scale phylogeny and comparative genomics of the fungal order Sordariales.</title>
        <authorList>
            <consortium name="Lawrence Berkeley National Laboratory"/>
            <person name="Hensen N."/>
            <person name="Bonometti L."/>
            <person name="Westerberg I."/>
            <person name="Brannstrom I.O."/>
            <person name="Guillou S."/>
            <person name="Cros-Aarteil S."/>
            <person name="Calhoun S."/>
            <person name="Haridas S."/>
            <person name="Kuo A."/>
            <person name="Mondo S."/>
            <person name="Pangilinan J."/>
            <person name="Riley R."/>
            <person name="Labutti K."/>
            <person name="Andreopoulos B."/>
            <person name="Lipzen A."/>
            <person name="Chen C."/>
            <person name="Yanf M."/>
            <person name="Daum C."/>
            <person name="Ng V."/>
            <person name="Clum A."/>
            <person name="Steindorff A."/>
            <person name="Ohm R."/>
            <person name="Martin F."/>
            <person name="Silar P."/>
            <person name="Natvig D."/>
            <person name="Lalanne C."/>
            <person name="Gautier V."/>
            <person name="Ament-Velasquez S.L."/>
            <person name="Kruys A."/>
            <person name="Hutchinson M.I."/>
            <person name="Powell A.J."/>
            <person name="Barry K."/>
            <person name="Miller A.N."/>
            <person name="Grigoriev I.V."/>
            <person name="Debuchy R."/>
            <person name="Gladieux P."/>
            <person name="Thoren M.H."/>
            <person name="Johannesson H."/>
        </authorList>
    </citation>
    <scope>NUCLEOTIDE SEQUENCE</scope>
    <source>
        <strain evidence="1">CBS 540.89</strain>
    </source>
</reference>
<comment type="caution">
    <text evidence="1">The sequence shown here is derived from an EMBL/GenBank/DDBJ whole genome shotgun (WGS) entry which is preliminary data.</text>
</comment>
<name>A0AA40BSK3_9PEZI</name>
<gene>
    <name evidence="1" type="ORF">B0T21DRAFT_362790</name>
</gene>